<accession>A0A8B6CFN6</accession>
<proteinExistence type="predicted"/>
<dbReference type="Pfam" id="PF00059">
    <property type="entry name" value="Lectin_C"/>
    <property type="match status" value="1"/>
</dbReference>
<dbReference type="SUPFAM" id="SSF56436">
    <property type="entry name" value="C-type lectin-like"/>
    <property type="match status" value="1"/>
</dbReference>
<dbReference type="InterPro" id="IPR001304">
    <property type="entry name" value="C-type_lectin-like"/>
</dbReference>
<dbReference type="CDD" id="cd00037">
    <property type="entry name" value="CLECT"/>
    <property type="match status" value="1"/>
</dbReference>
<dbReference type="SMART" id="SM00034">
    <property type="entry name" value="CLECT"/>
    <property type="match status" value="1"/>
</dbReference>
<feature type="domain" description="C-type lectin" evidence="1">
    <location>
        <begin position="107"/>
        <end position="230"/>
    </location>
</feature>
<dbReference type="Proteomes" id="UP000596742">
    <property type="component" value="Unassembled WGS sequence"/>
</dbReference>
<reference evidence="2" key="1">
    <citation type="submission" date="2018-11" db="EMBL/GenBank/DDBJ databases">
        <authorList>
            <person name="Alioto T."/>
            <person name="Alioto T."/>
        </authorList>
    </citation>
    <scope>NUCLEOTIDE SEQUENCE</scope>
</reference>
<organism evidence="2 3">
    <name type="scientific">Mytilus galloprovincialis</name>
    <name type="common">Mediterranean mussel</name>
    <dbReference type="NCBI Taxonomy" id="29158"/>
    <lineage>
        <taxon>Eukaryota</taxon>
        <taxon>Metazoa</taxon>
        <taxon>Spiralia</taxon>
        <taxon>Lophotrochozoa</taxon>
        <taxon>Mollusca</taxon>
        <taxon>Bivalvia</taxon>
        <taxon>Autobranchia</taxon>
        <taxon>Pteriomorphia</taxon>
        <taxon>Mytilida</taxon>
        <taxon>Mytiloidea</taxon>
        <taxon>Mytilidae</taxon>
        <taxon>Mytilinae</taxon>
        <taxon>Mytilus</taxon>
    </lineage>
</organism>
<dbReference type="OrthoDB" id="10346276at2759"/>
<sequence>MHCTIGFGYICKTDNIITTVPRDTRWKRETTESEFARRKNSVPYYWEAICDYQNGVCHYRYKNHRTGQSQMTQPPPPGPEDLKIPAPVPISTHDRGRCQEGWYNWLGGGACYYISAFDDTKTQSEATEACKNLGAELLYADMHPEWELRIASSIAKQSKIRTHYFWTSGHRVNGKWYWGNNHGAVSNKILHYSSQPPGTPEQGDCLAKYLYRDNFNVGKNCNLKYNYVCKIKLPRRKGKYG</sequence>
<evidence type="ECO:0000259" key="1">
    <source>
        <dbReference type="PROSITE" id="PS50041"/>
    </source>
</evidence>
<dbReference type="InterPro" id="IPR016187">
    <property type="entry name" value="CTDL_fold"/>
</dbReference>
<protein>
    <recommendedName>
        <fullName evidence="1">C-type lectin domain-containing protein</fullName>
    </recommendedName>
</protein>
<dbReference type="Gene3D" id="3.10.100.10">
    <property type="entry name" value="Mannose-Binding Protein A, subunit A"/>
    <property type="match status" value="1"/>
</dbReference>
<dbReference type="PROSITE" id="PS50041">
    <property type="entry name" value="C_TYPE_LECTIN_2"/>
    <property type="match status" value="1"/>
</dbReference>
<dbReference type="AlphaFoldDB" id="A0A8B6CFN6"/>
<comment type="caution">
    <text evidence="2">The sequence shown here is derived from an EMBL/GenBank/DDBJ whole genome shotgun (WGS) entry which is preliminary data.</text>
</comment>
<evidence type="ECO:0000313" key="3">
    <source>
        <dbReference type="Proteomes" id="UP000596742"/>
    </source>
</evidence>
<dbReference type="EMBL" id="UYJE01001732">
    <property type="protein sequence ID" value="VDI04678.1"/>
    <property type="molecule type" value="Genomic_DNA"/>
</dbReference>
<gene>
    <name evidence="2" type="ORF">MGAL_10B038340</name>
</gene>
<keyword evidence="3" id="KW-1185">Reference proteome</keyword>
<evidence type="ECO:0000313" key="2">
    <source>
        <dbReference type="EMBL" id="VDI04678.1"/>
    </source>
</evidence>
<name>A0A8B6CFN6_MYTGA</name>
<dbReference type="InterPro" id="IPR016186">
    <property type="entry name" value="C-type_lectin-like/link_sf"/>
</dbReference>